<evidence type="ECO:0000313" key="2">
    <source>
        <dbReference type="Proteomes" id="UP001139207"/>
    </source>
</evidence>
<accession>A0A9X1WQX8</accession>
<proteinExistence type="predicted"/>
<sequence length="286" mass="30199">MSSRNPAGDTGTMKATPLREQLWSPVQNTTVWLGWWLHGLVSADDVIDAFQDVQGPAHTLLVDPGGEDPFDGRFTDRPTGLVDLLHAVREVTRGAPSELSSRPLVGLVLAGPGDPPALPAGTRGATAVSQAGAGIAVADEDPSVTHVLVPWVVDTSLVQWTWYRCVGQVRAGEFYSPGEADTKLREATEAAASLVEQSGNLPVRHRSPRLAVGALSDFFGLPGLPAGVAPRAEKLMARADVVASVIEVTRSTDQGAALDPHLLPLAGAVRTARITAVDHAMRELLR</sequence>
<dbReference type="RefSeq" id="WP_244805404.1">
    <property type="nucleotide sequence ID" value="NZ_JALIEA010000017.1"/>
</dbReference>
<dbReference type="Proteomes" id="UP001139207">
    <property type="component" value="Unassembled WGS sequence"/>
</dbReference>
<organism evidence="1 2">
    <name type="scientific">Corynebacterium kalidii</name>
    <dbReference type="NCBI Taxonomy" id="2931982"/>
    <lineage>
        <taxon>Bacteria</taxon>
        <taxon>Bacillati</taxon>
        <taxon>Actinomycetota</taxon>
        <taxon>Actinomycetes</taxon>
        <taxon>Mycobacteriales</taxon>
        <taxon>Corynebacteriaceae</taxon>
        <taxon>Corynebacterium</taxon>
    </lineage>
</organism>
<dbReference type="EMBL" id="JALIEA010000017">
    <property type="protein sequence ID" value="MCJ7859696.1"/>
    <property type="molecule type" value="Genomic_DNA"/>
</dbReference>
<keyword evidence="2" id="KW-1185">Reference proteome</keyword>
<reference evidence="1" key="1">
    <citation type="submission" date="2022-04" db="EMBL/GenBank/DDBJ databases">
        <title>Corynebacterium kalidii LD5P10.</title>
        <authorList>
            <person name="Sun J.Q."/>
        </authorList>
    </citation>
    <scope>NUCLEOTIDE SEQUENCE</scope>
    <source>
        <strain evidence="1">LD5P10</strain>
    </source>
</reference>
<comment type="caution">
    <text evidence="1">The sequence shown here is derived from an EMBL/GenBank/DDBJ whole genome shotgun (WGS) entry which is preliminary data.</text>
</comment>
<name>A0A9X1WQX8_9CORY</name>
<gene>
    <name evidence="1" type="ORF">MUN33_13410</name>
</gene>
<evidence type="ECO:0000313" key="1">
    <source>
        <dbReference type="EMBL" id="MCJ7859696.1"/>
    </source>
</evidence>
<dbReference type="AlphaFoldDB" id="A0A9X1WQX8"/>
<protein>
    <submittedName>
        <fullName evidence="1">Uncharacterized protein</fullName>
    </submittedName>
</protein>